<feature type="compositionally biased region" description="Basic and acidic residues" evidence="1">
    <location>
        <begin position="318"/>
        <end position="338"/>
    </location>
</feature>
<gene>
    <name evidence="2" type="ORF">EV420DRAFT_1683112</name>
</gene>
<reference evidence="2" key="1">
    <citation type="submission" date="2023-06" db="EMBL/GenBank/DDBJ databases">
        <authorList>
            <consortium name="Lawrence Berkeley National Laboratory"/>
            <person name="Ahrendt S."/>
            <person name="Sahu N."/>
            <person name="Indic B."/>
            <person name="Wong-Bajracharya J."/>
            <person name="Merenyi Z."/>
            <person name="Ke H.-M."/>
            <person name="Monk M."/>
            <person name="Kocsube S."/>
            <person name="Drula E."/>
            <person name="Lipzen A."/>
            <person name="Balint B."/>
            <person name="Henrissat B."/>
            <person name="Andreopoulos B."/>
            <person name="Martin F.M."/>
            <person name="Harder C.B."/>
            <person name="Rigling D."/>
            <person name="Ford K.L."/>
            <person name="Foster G.D."/>
            <person name="Pangilinan J."/>
            <person name="Papanicolaou A."/>
            <person name="Barry K."/>
            <person name="LaButti K."/>
            <person name="Viragh M."/>
            <person name="Koriabine M."/>
            <person name="Yan M."/>
            <person name="Riley R."/>
            <person name="Champramary S."/>
            <person name="Plett K.L."/>
            <person name="Tsai I.J."/>
            <person name="Slot J."/>
            <person name="Sipos G."/>
            <person name="Plett J."/>
            <person name="Nagy L.G."/>
            <person name="Grigoriev I.V."/>
        </authorList>
    </citation>
    <scope>NUCLEOTIDE SEQUENCE</scope>
    <source>
        <strain evidence="2">CCBAS 213</strain>
    </source>
</reference>
<feature type="region of interest" description="Disordered" evidence="1">
    <location>
        <begin position="313"/>
        <end position="339"/>
    </location>
</feature>
<feature type="region of interest" description="Disordered" evidence="1">
    <location>
        <begin position="362"/>
        <end position="401"/>
    </location>
</feature>
<keyword evidence="3" id="KW-1185">Reference proteome</keyword>
<dbReference type="GeneID" id="85362791"/>
<proteinExistence type="predicted"/>
<feature type="compositionally biased region" description="Basic and acidic residues" evidence="1">
    <location>
        <begin position="381"/>
        <end position="390"/>
    </location>
</feature>
<accession>A0AA39KDU0</accession>
<dbReference type="EMBL" id="JAUEPS010000019">
    <property type="protein sequence ID" value="KAK0457944.1"/>
    <property type="molecule type" value="Genomic_DNA"/>
</dbReference>
<evidence type="ECO:0000256" key="1">
    <source>
        <dbReference type="SAM" id="MobiDB-lite"/>
    </source>
</evidence>
<dbReference type="AlphaFoldDB" id="A0AA39KDU0"/>
<evidence type="ECO:0000313" key="2">
    <source>
        <dbReference type="EMBL" id="KAK0457944.1"/>
    </source>
</evidence>
<name>A0AA39KDU0_ARMTA</name>
<sequence length="422" mass="47381">MGIGQQLLQALETSSIKDHATITAAWHQDFCELLISQGAGRLRSLVSWIPIDFPKAPVLTQYIIPLTSQSRDLLEFPDMQFPSQPDIPKLAQLCKELFIWGHPMGIVQNFSDHVFPGLAIRELMQDLCKQRGLIPDSNNQLSPHAVIAKACSIRANQRERSGSEIFISLIIPYKIVSSITSSIDGKYDTDASRAKFKQWLNKSTVRVWLSRVLTLHVRPSILDHIERQASAAAKKCHMLKSRNQAQGANRVENIVRLLDMVISDGTQELMPPPPQPRALTARGQSYPTSIDNIIGGGNIKLPKNLSRESSVIEIPSDEDNKPKSMHNHPEIPVDKGLRDSSVIEISSDEDNEPNSMHKNLETVLEKHSRDSSSVVEISSDEDNKRVTEPVKRKRQRRTVSPKYHIEEKGAVLEFFTDDEDSI</sequence>
<dbReference type="Proteomes" id="UP001175211">
    <property type="component" value="Unassembled WGS sequence"/>
</dbReference>
<organism evidence="2 3">
    <name type="scientific">Armillaria tabescens</name>
    <name type="common">Ringless honey mushroom</name>
    <name type="synonym">Agaricus tabescens</name>
    <dbReference type="NCBI Taxonomy" id="1929756"/>
    <lineage>
        <taxon>Eukaryota</taxon>
        <taxon>Fungi</taxon>
        <taxon>Dikarya</taxon>
        <taxon>Basidiomycota</taxon>
        <taxon>Agaricomycotina</taxon>
        <taxon>Agaricomycetes</taxon>
        <taxon>Agaricomycetidae</taxon>
        <taxon>Agaricales</taxon>
        <taxon>Marasmiineae</taxon>
        <taxon>Physalacriaceae</taxon>
        <taxon>Desarmillaria</taxon>
    </lineage>
</organism>
<evidence type="ECO:0000313" key="3">
    <source>
        <dbReference type="Proteomes" id="UP001175211"/>
    </source>
</evidence>
<dbReference type="RefSeq" id="XP_060330236.1">
    <property type="nucleotide sequence ID" value="XM_060479243.1"/>
</dbReference>
<comment type="caution">
    <text evidence="2">The sequence shown here is derived from an EMBL/GenBank/DDBJ whole genome shotgun (WGS) entry which is preliminary data.</text>
</comment>
<protein>
    <submittedName>
        <fullName evidence="2">Uncharacterized protein</fullName>
    </submittedName>
</protein>